<dbReference type="Proteomes" id="UP000027442">
    <property type="component" value="Unassembled WGS sequence"/>
</dbReference>
<reference evidence="10 11" key="1">
    <citation type="submission" date="2013-08" db="EMBL/GenBank/DDBJ databases">
        <authorList>
            <person name="Weinstock G."/>
            <person name="Sodergren E."/>
            <person name="Wylie T."/>
            <person name="Fulton L."/>
            <person name="Fulton R."/>
            <person name="Fronick C."/>
            <person name="O'Laughlin M."/>
            <person name="Godfrey J."/>
            <person name="Miner T."/>
            <person name="Herter B."/>
            <person name="Appelbaum E."/>
            <person name="Cordes M."/>
            <person name="Lek S."/>
            <person name="Wollam A."/>
            <person name="Pepin K.H."/>
            <person name="Palsikar V.B."/>
            <person name="Mitreva M."/>
            <person name="Wilson R.K."/>
        </authorList>
    </citation>
    <scope>NUCLEOTIDE SEQUENCE [LARGE SCALE GENOMIC DNA]</scope>
    <source>
        <strain evidence="10 11">ATCC 15930</strain>
    </source>
</reference>
<accession>A0A069QRF1</accession>
<dbReference type="InterPro" id="IPR059000">
    <property type="entry name" value="ATPase_P-type_domA"/>
</dbReference>
<dbReference type="Pfam" id="PF00122">
    <property type="entry name" value="E1-E2_ATPase"/>
    <property type="match status" value="1"/>
</dbReference>
<keyword evidence="3 8" id="KW-0812">Transmembrane</keyword>
<evidence type="ECO:0000256" key="1">
    <source>
        <dbReference type="ARBA" id="ARBA00004370"/>
    </source>
</evidence>
<dbReference type="InterPro" id="IPR018303">
    <property type="entry name" value="ATPase_P-typ_P_site"/>
</dbReference>
<dbReference type="Pfam" id="PF00702">
    <property type="entry name" value="Hydrolase"/>
    <property type="match status" value="1"/>
</dbReference>
<comment type="similarity">
    <text evidence="2 8">Belongs to the cation transport ATPase (P-type) (TC 3.A.3) family. Type IB subfamily.</text>
</comment>
<keyword evidence="8" id="KW-0067">ATP-binding</keyword>
<keyword evidence="8" id="KW-0479">Metal-binding</keyword>
<dbReference type="InterPro" id="IPR008250">
    <property type="entry name" value="ATPase_P-typ_transduc_dom_A_sf"/>
</dbReference>
<evidence type="ECO:0000256" key="4">
    <source>
        <dbReference type="ARBA" id="ARBA00022989"/>
    </source>
</evidence>
<dbReference type="NCBIfam" id="TIGR01512">
    <property type="entry name" value="ATPase-IB2_Cd"/>
    <property type="match status" value="1"/>
</dbReference>
<dbReference type="InterPro" id="IPR027256">
    <property type="entry name" value="P-typ_ATPase_IB"/>
</dbReference>
<evidence type="ECO:0000259" key="9">
    <source>
        <dbReference type="Pfam" id="PF00122"/>
    </source>
</evidence>
<dbReference type="SUPFAM" id="SSF56784">
    <property type="entry name" value="HAD-like"/>
    <property type="match status" value="1"/>
</dbReference>
<dbReference type="InterPro" id="IPR023298">
    <property type="entry name" value="ATPase_P-typ_TM_dom_sf"/>
</dbReference>
<protein>
    <recommendedName>
        <fullName evidence="6">P-type Zn(2+) transporter</fullName>
        <ecNumber evidence="6">7.2.2.12</ecNumber>
    </recommendedName>
</protein>
<keyword evidence="11" id="KW-1185">Reference proteome</keyword>
<dbReference type="GO" id="GO:0016463">
    <property type="term" value="F:P-type zinc transporter activity"/>
    <property type="evidence" value="ECO:0007669"/>
    <property type="project" value="UniProtKB-EC"/>
</dbReference>
<evidence type="ECO:0000313" key="10">
    <source>
        <dbReference type="EMBL" id="KDR52426.1"/>
    </source>
</evidence>
<dbReference type="eggNOG" id="COG2217">
    <property type="taxonomic scope" value="Bacteria"/>
</dbReference>
<dbReference type="PATRIC" id="fig|1122985.7.peg.1573"/>
<evidence type="ECO:0000256" key="5">
    <source>
        <dbReference type="ARBA" id="ARBA00023136"/>
    </source>
</evidence>
<proteinExistence type="inferred from homology"/>
<dbReference type="PANTHER" id="PTHR48085">
    <property type="entry name" value="CADMIUM/ZINC-TRANSPORTING ATPASE HMA2-RELATED"/>
    <property type="match status" value="1"/>
</dbReference>
<organism evidence="10 11">
    <name type="scientific">Hoylesella loescheii DSM 19665 = JCM 12249 = ATCC 15930</name>
    <dbReference type="NCBI Taxonomy" id="1122985"/>
    <lineage>
        <taxon>Bacteria</taxon>
        <taxon>Pseudomonadati</taxon>
        <taxon>Bacteroidota</taxon>
        <taxon>Bacteroidia</taxon>
        <taxon>Bacteroidales</taxon>
        <taxon>Prevotellaceae</taxon>
        <taxon>Hoylesella</taxon>
    </lineage>
</organism>
<dbReference type="PANTHER" id="PTHR48085:SF5">
    <property type="entry name" value="CADMIUM_ZINC-TRANSPORTING ATPASE HMA4-RELATED"/>
    <property type="match status" value="1"/>
</dbReference>
<evidence type="ECO:0000256" key="7">
    <source>
        <dbReference type="ARBA" id="ARBA00047308"/>
    </source>
</evidence>
<keyword evidence="5 8" id="KW-0472">Membrane</keyword>
<dbReference type="InterPro" id="IPR036412">
    <property type="entry name" value="HAD-like_sf"/>
</dbReference>
<evidence type="ECO:0000256" key="2">
    <source>
        <dbReference type="ARBA" id="ARBA00006024"/>
    </source>
</evidence>
<name>A0A069QRF1_HOYLO</name>
<dbReference type="SUPFAM" id="SSF81665">
    <property type="entry name" value="Calcium ATPase, transmembrane domain M"/>
    <property type="match status" value="1"/>
</dbReference>
<comment type="subcellular location">
    <subcellularLocation>
        <location evidence="8">Cell membrane</location>
    </subcellularLocation>
    <subcellularLocation>
        <location evidence="1">Membrane</location>
    </subcellularLocation>
</comment>
<dbReference type="Gene3D" id="3.40.1110.10">
    <property type="entry name" value="Calcium-transporting ATPase, cytoplasmic domain N"/>
    <property type="match status" value="1"/>
</dbReference>
<dbReference type="PROSITE" id="PS00154">
    <property type="entry name" value="ATPASE_E1_E2"/>
    <property type="match status" value="1"/>
</dbReference>
<sequence length="685" mass="75171">MARKSKTPRKPNETRITRKPKIPARTRQLGQARQLANSSTRKLVNIKKQHIMCEYHHEEETRWWQPALSGVLLAAGMAFTWMGCEWFSLSWVQLAWYVAAYLPVGFGVMHEAIEEAMKGDVFSEFMLMSVACVGAFAIGEYPEAVAVMWLYCIGEALQDRAVNKARHSISSLTNYRPEQARLMRWNGEKNAMEQVLVKPEMVSVGDVIEVLPGERVPLDGVLLLPDGEHDALVSFDTAALTGESMPRQVGMEGEVLAGMIALERAASLRVTRPQSESALTRILKMVEEATERKAPTELFIRRFARIYTPIVILLAVLTVVLPWAYTFVTPSFNYHFSTWLHRALVFLVISCPCALVISVPLSYFAGIGRASRMGVLFKGGNSLDALTDIDTVVFDKTGTLTTGEFGVRQTLQLSPEELQTVVAMERSSTHPIAKAIVKVYGEGEKINAENLPGLGLRAEIAGETWLAGTLRLLENQGVSFPEELQTIPDTIVACAKNGRFIGCILLSDTMKPDATDAISMLRKVGITHVEMLSGDKQALVDKVADELQLEQALGDLLPQHKAERIETLQKQGRKVAFVGDGINDAPVLALSDVGVAMGGAGADMAIETADMVLQTDQPSRLAQALRLARKTRTIVWQNIAFAIGVKVVVMVLGLMGIATLWEAVFADSGVALLAVVNAMRIMRGR</sequence>
<dbReference type="EC" id="7.2.2.12" evidence="6"/>
<dbReference type="GO" id="GO:0005886">
    <property type="term" value="C:plasma membrane"/>
    <property type="evidence" value="ECO:0007669"/>
    <property type="project" value="UniProtKB-SubCell"/>
</dbReference>
<dbReference type="GO" id="GO:0005524">
    <property type="term" value="F:ATP binding"/>
    <property type="evidence" value="ECO:0007669"/>
    <property type="project" value="UniProtKB-UniRule"/>
</dbReference>
<dbReference type="NCBIfam" id="TIGR01494">
    <property type="entry name" value="ATPase_P-type"/>
    <property type="match status" value="1"/>
</dbReference>
<dbReference type="NCBIfam" id="TIGR01525">
    <property type="entry name" value="ATPase-IB_hvy"/>
    <property type="match status" value="1"/>
</dbReference>
<dbReference type="PRINTS" id="PR00119">
    <property type="entry name" value="CATATPASE"/>
</dbReference>
<feature type="transmembrane region" description="Helical" evidence="8">
    <location>
        <begin position="635"/>
        <end position="657"/>
    </location>
</feature>
<dbReference type="GO" id="GO:0046872">
    <property type="term" value="F:metal ion binding"/>
    <property type="evidence" value="ECO:0007669"/>
    <property type="project" value="UniProtKB-KW"/>
</dbReference>
<feature type="domain" description="P-type ATPase A" evidence="9">
    <location>
        <begin position="193"/>
        <end position="287"/>
    </location>
</feature>
<dbReference type="InterPro" id="IPR023214">
    <property type="entry name" value="HAD_sf"/>
</dbReference>
<evidence type="ECO:0000256" key="8">
    <source>
        <dbReference type="RuleBase" id="RU362081"/>
    </source>
</evidence>
<dbReference type="InterPro" id="IPR023299">
    <property type="entry name" value="ATPase_P-typ_cyto_dom_N"/>
</dbReference>
<dbReference type="SUPFAM" id="SSF81653">
    <property type="entry name" value="Calcium ATPase, transduction domain A"/>
    <property type="match status" value="1"/>
</dbReference>
<dbReference type="AlphaFoldDB" id="A0A069QRF1"/>
<dbReference type="GO" id="GO:0016887">
    <property type="term" value="F:ATP hydrolysis activity"/>
    <property type="evidence" value="ECO:0007669"/>
    <property type="project" value="InterPro"/>
</dbReference>
<keyword evidence="4 8" id="KW-1133">Transmembrane helix</keyword>
<dbReference type="InterPro" id="IPR001757">
    <property type="entry name" value="P_typ_ATPase"/>
</dbReference>
<keyword evidence="8" id="KW-1003">Cell membrane</keyword>
<feature type="transmembrane region" description="Helical" evidence="8">
    <location>
        <begin position="94"/>
        <end position="113"/>
    </location>
</feature>
<evidence type="ECO:0000313" key="11">
    <source>
        <dbReference type="Proteomes" id="UP000027442"/>
    </source>
</evidence>
<keyword evidence="8" id="KW-0547">Nucleotide-binding</keyword>
<dbReference type="Gene3D" id="2.70.150.10">
    <property type="entry name" value="Calcium-transporting ATPase, cytoplasmic transduction domain A"/>
    <property type="match status" value="1"/>
</dbReference>
<comment type="caution">
    <text evidence="10">The sequence shown here is derived from an EMBL/GenBank/DDBJ whole genome shotgun (WGS) entry which is preliminary data.</text>
</comment>
<feature type="transmembrane region" description="Helical" evidence="8">
    <location>
        <begin position="306"/>
        <end position="325"/>
    </location>
</feature>
<evidence type="ECO:0000256" key="3">
    <source>
        <dbReference type="ARBA" id="ARBA00022692"/>
    </source>
</evidence>
<dbReference type="HOGENOM" id="CLU_001771_6_2_10"/>
<dbReference type="Gene3D" id="3.40.50.1000">
    <property type="entry name" value="HAD superfamily/HAD-like"/>
    <property type="match status" value="1"/>
</dbReference>
<dbReference type="InterPro" id="IPR051014">
    <property type="entry name" value="Cation_Transport_ATPase_IB"/>
</dbReference>
<dbReference type="GO" id="GO:0015086">
    <property type="term" value="F:cadmium ion transmembrane transporter activity"/>
    <property type="evidence" value="ECO:0007669"/>
    <property type="project" value="TreeGrafter"/>
</dbReference>
<feature type="transmembrane region" description="Helical" evidence="8">
    <location>
        <begin position="345"/>
        <end position="365"/>
    </location>
</feature>
<dbReference type="EMBL" id="JNGW01000064">
    <property type="protein sequence ID" value="KDR52426.1"/>
    <property type="molecule type" value="Genomic_DNA"/>
</dbReference>
<gene>
    <name evidence="10" type="ORF">HMPREF1991_01513</name>
</gene>
<comment type="catalytic activity">
    <reaction evidence="7">
        <text>Zn(2+)(in) + ATP + H2O = Zn(2+)(out) + ADP + phosphate + H(+)</text>
        <dbReference type="Rhea" id="RHEA:20621"/>
        <dbReference type="ChEBI" id="CHEBI:15377"/>
        <dbReference type="ChEBI" id="CHEBI:15378"/>
        <dbReference type="ChEBI" id="CHEBI:29105"/>
        <dbReference type="ChEBI" id="CHEBI:30616"/>
        <dbReference type="ChEBI" id="CHEBI:43474"/>
        <dbReference type="ChEBI" id="CHEBI:456216"/>
        <dbReference type="EC" id="7.2.2.12"/>
    </reaction>
</comment>
<evidence type="ECO:0000256" key="6">
    <source>
        <dbReference type="ARBA" id="ARBA00039097"/>
    </source>
</evidence>